<accession>A0A963Z2I5</accession>
<protein>
    <submittedName>
        <fullName evidence="4">Prohibitin family protein</fullName>
    </submittedName>
</protein>
<keyword evidence="2" id="KW-0472">Membrane</keyword>
<dbReference type="PRINTS" id="PR00679">
    <property type="entry name" value="PROHIBITIN"/>
</dbReference>
<feature type="transmembrane region" description="Helical" evidence="2">
    <location>
        <begin position="24"/>
        <end position="45"/>
    </location>
</feature>
<dbReference type="Pfam" id="PF01145">
    <property type="entry name" value="Band_7"/>
    <property type="match status" value="1"/>
</dbReference>
<keyword evidence="2" id="KW-1133">Transmembrane helix</keyword>
<dbReference type="InterPro" id="IPR000163">
    <property type="entry name" value="Prohibitin"/>
</dbReference>
<keyword evidence="2" id="KW-0812">Transmembrane</keyword>
<proteinExistence type="predicted"/>
<dbReference type="AlphaFoldDB" id="A0A963Z2I5"/>
<feature type="domain" description="Band 7" evidence="3">
    <location>
        <begin position="42"/>
        <end position="205"/>
    </location>
</feature>
<evidence type="ECO:0000256" key="2">
    <source>
        <dbReference type="SAM" id="Phobius"/>
    </source>
</evidence>
<dbReference type="SMART" id="SM00244">
    <property type="entry name" value="PHB"/>
    <property type="match status" value="1"/>
</dbReference>
<dbReference type="EMBL" id="JAESVA010000005">
    <property type="protein sequence ID" value="MCB8881653.1"/>
    <property type="molecule type" value="Genomic_DNA"/>
</dbReference>
<dbReference type="GO" id="GO:0016020">
    <property type="term" value="C:membrane"/>
    <property type="evidence" value="ECO:0007669"/>
    <property type="project" value="UniProtKB-SubCell"/>
</dbReference>
<gene>
    <name evidence="4" type="ORF">ACELLULO517_15495</name>
</gene>
<evidence type="ECO:0000259" key="3">
    <source>
        <dbReference type="SMART" id="SM00244"/>
    </source>
</evidence>
<dbReference type="Gene3D" id="3.30.479.30">
    <property type="entry name" value="Band 7 domain"/>
    <property type="match status" value="1"/>
</dbReference>
<evidence type="ECO:0000313" key="5">
    <source>
        <dbReference type="Proteomes" id="UP000721844"/>
    </source>
</evidence>
<dbReference type="Proteomes" id="UP000721844">
    <property type="component" value="Unassembled WGS sequence"/>
</dbReference>
<dbReference type="PANTHER" id="PTHR42911:SF2">
    <property type="entry name" value="PROHIBITIN FAMILY PROTEIN"/>
    <property type="match status" value="1"/>
</dbReference>
<evidence type="ECO:0000313" key="4">
    <source>
        <dbReference type="EMBL" id="MCB8881653.1"/>
    </source>
</evidence>
<comment type="caution">
    <text evidence="4">The sequence shown here is derived from an EMBL/GenBank/DDBJ whole genome shotgun (WGS) entry which is preliminary data.</text>
</comment>
<evidence type="ECO:0000256" key="1">
    <source>
        <dbReference type="ARBA" id="ARBA00004167"/>
    </source>
</evidence>
<sequence length="304" mass="32568">MRLPTSVPSAGSFPSPTPAPFRRLIIGAIAVLVVIVVIVSLNPFYTVQSGTVGLKTAFGSVQPEALQPGLHFAIPFYQTVVTVSTQPQTVTSNETAATHDLQTVQTAIAVTFHVDPAEASYFWQNFRSFDTVGQRIITPSVSNDVKAITARYDAQELVTSRDRIDAEIKDLVVASLAPYHLTVESVNVANFAFSQAYEQAIEEKQVAQQQALQAQYTLQQTQISAQQQVVQAKAAADAAVETATGSAQATVLQAQAEAKANALVNASLTPEILQLRALSRWNGVMPTYLTGNTPLPFIGATPGR</sequence>
<dbReference type="CDD" id="cd03401">
    <property type="entry name" value="SPFH_prohibitin"/>
    <property type="match status" value="1"/>
</dbReference>
<comment type="subcellular location">
    <subcellularLocation>
        <location evidence="1">Membrane</location>
        <topology evidence="1">Single-pass membrane protein</topology>
    </subcellularLocation>
</comment>
<dbReference type="RefSeq" id="WP_227308319.1">
    <property type="nucleotide sequence ID" value="NZ_JAESVA010000005.1"/>
</dbReference>
<dbReference type="InterPro" id="IPR036013">
    <property type="entry name" value="Band_7/SPFH_dom_sf"/>
</dbReference>
<dbReference type="SUPFAM" id="SSF117892">
    <property type="entry name" value="Band 7/SPFH domain"/>
    <property type="match status" value="1"/>
</dbReference>
<organism evidence="4 5">
    <name type="scientific">Acidisoma cellulosilyticum</name>
    <dbReference type="NCBI Taxonomy" id="2802395"/>
    <lineage>
        <taxon>Bacteria</taxon>
        <taxon>Pseudomonadati</taxon>
        <taxon>Pseudomonadota</taxon>
        <taxon>Alphaproteobacteria</taxon>
        <taxon>Acetobacterales</taxon>
        <taxon>Acidocellaceae</taxon>
        <taxon>Acidisoma</taxon>
    </lineage>
</organism>
<dbReference type="PANTHER" id="PTHR42911">
    <property type="entry name" value="MODULATOR OF FTSH PROTEASE HFLC"/>
    <property type="match status" value="1"/>
</dbReference>
<reference evidence="4 5" key="1">
    <citation type="journal article" date="2021" name="Microorganisms">
        <title>Acidisoma silvae sp. nov. and Acidisomacellulosilytica sp. nov., Two Acidophilic Bacteria Isolated from Decaying Wood, Hydrolyzing Cellulose and Producing Poly-3-hydroxybutyrate.</title>
        <authorList>
            <person name="Mieszkin S."/>
            <person name="Pouder E."/>
            <person name="Uroz S."/>
            <person name="Simon-Colin C."/>
            <person name="Alain K."/>
        </authorList>
    </citation>
    <scope>NUCLEOTIDE SEQUENCE [LARGE SCALE GENOMIC DNA]</scope>
    <source>
        <strain evidence="4 5">HW T5.17</strain>
    </source>
</reference>
<dbReference type="InterPro" id="IPR001107">
    <property type="entry name" value="Band_7"/>
</dbReference>
<keyword evidence="5" id="KW-1185">Reference proteome</keyword>
<name>A0A963Z2I5_9PROT</name>